<dbReference type="Pfam" id="PF00512">
    <property type="entry name" value="HisKA"/>
    <property type="match status" value="1"/>
</dbReference>
<dbReference type="GeneID" id="54289720"/>
<dbReference type="Gene3D" id="3.30.565.10">
    <property type="entry name" value="Histidine kinase-like ATPase, C-terminal domain"/>
    <property type="match status" value="1"/>
</dbReference>
<dbReference type="Pfam" id="PF02518">
    <property type="entry name" value="HATPase_c"/>
    <property type="match status" value="1"/>
</dbReference>
<accession>A0A6A5XE07</accession>
<dbReference type="SUPFAM" id="SSF47384">
    <property type="entry name" value="Homodimeric domain of signal transducing histidine kinase"/>
    <property type="match status" value="1"/>
</dbReference>
<dbReference type="GO" id="GO:0009927">
    <property type="term" value="F:histidine phosphotransfer kinase activity"/>
    <property type="evidence" value="ECO:0007669"/>
    <property type="project" value="TreeGrafter"/>
</dbReference>
<dbReference type="PROSITE" id="PS50109">
    <property type="entry name" value="HIS_KIN"/>
    <property type="match status" value="1"/>
</dbReference>
<dbReference type="InterPro" id="IPR001789">
    <property type="entry name" value="Sig_transdc_resp-reg_receiver"/>
</dbReference>
<reference evidence="9" key="1">
    <citation type="journal article" date="2020" name="Stud. Mycol.">
        <title>101 Dothideomycetes genomes: a test case for predicting lifestyles and emergence of pathogens.</title>
        <authorList>
            <person name="Haridas S."/>
            <person name="Albert R."/>
            <person name="Binder M."/>
            <person name="Bloem J."/>
            <person name="Labutti K."/>
            <person name="Salamov A."/>
            <person name="Andreopoulos B."/>
            <person name="Baker S."/>
            <person name="Barry K."/>
            <person name="Bills G."/>
            <person name="Bluhm B."/>
            <person name="Cannon C."/>
            <person name="Castanera R."/>
            <person name="Culley D."/>
            <person name="Daum C."/>
            <person name="Ezra D."/>
            <person name="Gonzalez J."/>
            <person name="Henrissat B."/>
            <person name="Kuo A."/>
            <person name="Liang C."/>
            <person name="Lipzen A."/>
            <person name="Lutzoni F."/>
            <person name="Magnuson J."/>
            <person name="Mondo S."/>
            <person name="Nolan M."/>
            <person name="Ohm R."/>
            <person name="Pangilinan J."/>
            <person name="Park H.-J."/>
            <person name="Ramirez L."/>
            <person name="Alfaro M."/>
            <person name="Sun H."/>
            <person name="Tritt A."/>
            <person name="Yoshinaga Y."/>
            <person name="Zwiers L.-H."/>
            <person name="Turgeon B."/>
            <person name="Goodwin S."/>
            <person name="Spatafora J."/>
            <person name="Crous P."/>
            <person name="Grigoriev I."/>
        </authorList>
    </citation>
    <scope>NUCLEOTIDE SEQUENCE</scope>
    <source>
        <strain evidence="9">CBS 175.79</strain>
    </source>
</reference>
<evidence type="ECO:0000256" key="1">
    <source>
        <dbReference type="ARBA" id="ARBA00000085"/>
    </source>
</evidence>
<dbReference type="Proteomes" id="UP000799778">
    <property type="component" value="Unassembled WGS sequence"/>
</dbReference>
<dbReference type="Gene3D" id="3.40.50.2300">
    <property type="match status" value="1"/>
</dbReference>
<dbReference type="Pfam" id="PF00072">
    <property type="entry name" value="Response_reg"/>
    <property type="match status" value="1"/>
</dbReference>
<comment type="catalytic activity">
    <reaction evidence="1">
        <text>ATP + protein L-histidine = ADP + protein N-phospho-L-histidine.</text>
        <dbReference type="EC" id="2.7.13.3"/>
    </reaction>
</comment>
<dbReference type="InterPro" id="IPR011006">
    <property type="entry name" value="CheY-like_superfamily"/>
</dbReference>
<evidence type="ECO:0000256" key="5">
    <source>
        <dbReference type="PROSITE-ProRule" id="PRU00169"/>
    </source>
</evidence>
<dbReference type="CDD" id="cd17546">
    <property type="entry name" value="REC_hyHK_CKI1_RcsC-like"/>
    <property type="match status" value="1"/>
</dbReference>
<dbReference type="AlphaFoldDB" id="A0A6A5XE07"/>
<dbReference type="Pfam" id="PF01590">
    <property type="entry name" value="GAF"/>
    <property type="match status" value="1"/>
</dbReference>
<dbReference type="InterPro" id="IPR029016">
    <property type="entry name" value="GAF-like_dom_sf"/>
</dbReference>
<evidence type="ECO:0000259" key="7">
    <source>
        <dbReference type="PROSITE" id="PS50109"/>
    </source>
</evidence>
<dbReference type="RefSeq" id="XP_033379601.1">
    <property type="nucleotide sequence ID" value="XM_033532323.1"/>
</dbReference>
<protein>
    <recommendedName>
        <fullName evidence="2">histidine kinase</fullName>
        <ecNumber evidence="2">2.7.13.3</ecNumber>
    </recommendedName>
</protein>
<feature type="compositionally biased region" description="Pro residues" evidence="6">
    <location>
        <begin position="830"/>
        <end position="839"/>
    </location>
</feature>
<name>A0A6A5XE07_9PLEO</name>
<dbReference type="PANTHER" id="PTHR43047:SF72">
    <property type="entry name" value="OSMOSENSING HISTIDINE PROTEIN KINASE SLN1"/>
    <property type="match status" value="1"/>
</dbReference>
<dbReference type="EMBL" id="ML978074">
    <property type="protein sequence ID" value="KAF2011262.1"/>
    <property type="molecule type" value="Genomic_DNA"/>
</dbReference>
<dbReference type="OrthoDB" id="21225at2759"/>
<dbReference type="GO" id="GO:0000155">
    <property type="term" value="F:phosphorelay sensor kinase activity"/>
    <property type="evidence" value="ECO:0007669"/>
    <property type="project" value="InterPro"/>
</dbReference>
<dbReference type="InterPro" id="IPR003661">
    <property type="entry name" value="HisK_dim/P_dom"/>
</dbReference>
<dbReference type="InterPro" id="IPR003594">
    <property type="entry name" value="HATPase_dom"/>
</dbReference>
<feature type="region of interest" description="Disordered" evidence="6">
    <location>
        <begin position="809"/>
        <end position="857"/>
    </location>
</feature>
<evidence type="ECO:0000259" key="8">
    <source>
        <dbReference type="PROSITE" id="PS50110"/>
    </source>
</evidence>
<evidence type="ECO:0000313" key="10">
    <source>
        <dbReference type="Proteomes" id="UP000799778"/>
    </source>
</evidence>
<dbReference type="PROSITE" id="PS50110">
    <property type="entry name" value="RESPONSE_REGULATORY"/>
    <property type="match status" value="1"/>
</dbReference>
<feature type="domain" description="Histidine kinase" evidence="7">
    <location>
        <begin position="419"/>
        <end position="668"/>
    </location>
</feature>
<evidence type="ECO:0000256" key="2">
    <source>
        <dbReference type="ARBA" id="ARBA00012438"/>
    </source>
</evidence>
<dbReference type="SUPFAM" id="SSF55781">
    <property type="entry name" value="GAF domain-like"/>
    <property type="match status" value="1"/>
</dbReference>
<gene>
    <name evidence="9" type="ORF">BU24DRAFT_465995</name>
</gene>
<dbReference type="SUPFAM" id="SSF55874">
    <property type="entry name" value="ATPase domain of HSP90 chaperone/DNA topoisomerase II/histidine kinase"/>
    <property type="match status" value="1"/>
</dbReference>
<evidence type="ECO:0000256" key="6">
    <source>
        <dbReference type="SAM" id="MobiDB-lite"/>
    </source>
</evidence>
<dbReference type="GO" id="GO:0005886">
    <property type="term" value="C:plasma membrane"/>
    <property type="evidence" value="ECO:0007669"/>
    <property type="project" value="TreeGrafter"/>
</dbReference>
<keyword evidence="5" id="KW-0597">Phosphoprotein</keyword>
<keyword evidence="4 9" id="KW-0418">Kinase</keyword>
<dbReference type="InterPro" id="IPR003018">
    <property type="entry name" value="GAF"/>
</dbReference>
<dbReference type="Gene3D" id="3.30.450.40">
    <property type="match status" value="1"/>
</dbReference>
<dbReference type="CDD" id="cd00082">
    <property type="entry name" value="HisKA"/>
    <property type="match status" value="1"/>
</dbReference>
<dbReference type="EC" id="2.7.13.3" evidence="2"/>
<dbReference type="SMART" id="SM00387">
    <property type="entry name" value="HATPase_c"/>
    <property type="match status" value="1"/>
</dbReference>
<keyword evidence="10" id="KW-1185">Reference proteome</keyword>
<dbReference type="PANTHER" id="PTHR43047">
    <property type="entry name" value="TWO-COMPONENT HISTIDINE PROTEIN KINASE"/>
    <property type="match status" value="1"/>
</dbReference>
<dbReference type="InterPro" id="IPR005467">
    <property type="entry name" value="His_kinase_dom"/>
</dbReference>
<feature type="compositionally biased region" description="Pro residues" evidence="6">
    <location>
        <begin position="911"/>
        <end position="928"/>
    </location>
</feature>
<dbReference type="SUPFAM" id="SSF52172">
    <property type="entry name" value="CheY-like"/>
    <property type="match status" value="1"/>
</dbReference>
<feature type="compositionally biased region" description="Low complexity" evidence="6">
    <location>
        <begin position="845"/>
        <end position="857"/>
    </location>
</feature>
<proteinExistence type="predicted"/>
<dbReference type="InterPro" id="IPR036097">
    <property type="entry name" value="HisK_dim/P_sf"/>
</dbReference>
<dbReference type="SMART" id="SM00388">
    <property type="entry name" value="HisKA"/>
    <property type="match status" value="1"/>
</dbReference>
<sequence length="1021" mass="113456">MPTDGKRTSFFPKADAAILQSKYDPPSVRPKVVGPVFDVDHANQPLQPWNQELTEAVYPLNHDESDEAPMPSKPDSQFQCPAVGDTYLYPVLTQNERLRLTMLWYYTRGSLEDVELQSRLQEKAHLASETIGWEFVVIGLLDHNTYTRLVTVGVPLAVLPRRETMCAHTINQPHDTPFMLPDMSKDWRFQNAPHVAEGGLRSYAGVPLRLETEFGHSVTLGSLCVTANSVQKPLTRSQQRSLVRLADWVVADLVHSARARRQQERRRMLELIGSVKLLENDDGFRFEGDVLDIVKTIYPQATINIQASARHQIVLEGRDPISVNELENGLWEDCEYFDYIIEKYNHRDIQLRRVVRVIAAEGGVAPLPTYLVVASKDPRLVFDDVDTWFVQTCASMLSQMWQSRLLKEAVKAKESFLRGITHQLRTPIHGILGSVELLAEEMRSRNFWSDYIVASSLPASATEPFSKDLSTKTHPLTYLDTIKASGRELISTINSMLKLNRWTEIAQAGRVDTLRRFTELESILIHELMQTMSDEVLTRSSLIFNYILPSNCDSLTIDMCLMKDCILALVINALQATPPKGVVSVTVSVPADHSVFTVDVRDTGMGIHPDDHSRIFDAYEKVDMHTTGAGLGLTLGSKLASLLNGSISLVSSAPQQGSHFRATFYNPVCVRQTPKSSEPKFTALPSTFHCLEACSNPRSLSSHFADCLITQGLTSSDDKENSLLIIEHSEEDPEHLDTLVSRVPPSQVAICLVPSTRSNIHLNTDHQEQVQFRNNIIYSTSPFTYSTLKAALQRADTILSDIKLTASQPPAAATHDNPLKDIPLRITPPVTLPKNPPPRLLRQKTASPPTATTTTTTSATDRITALLVDDNPTNLRIMQMYCKKRQIPYLCATDGHQAVSIFKTHLLPASTSPPSPSKETPTPTPTPTPTAINLILMDLQMPVLDGISATRAIRDLELQHKGPSTPENNRSVLFIITGQDSKDDRKGAEDAGADAFFVKPVGPRELDRGIGDWFPGWSGGS</sequence>
<feature type="modified residue" description="4-aspartylphosphate" evidence="5">
    <location>
        <position position="938"/>
    </location>
</feature>
<feature type="region of interest" description="Disordered" evidence="6">
    <location>
        <begin position="907"/>
        <end position="928"/>
    </location>
</feature>
<dbReference type="SMART" id="SM00448">
    <property type="entry name" value="REC"/>
    <property type="match status" value="1"/>
</dbReference>
<evidence type="ECO:0000256" key="3">
    <source>
        <dbReference type="ARBA" id="ARBA00022679"/>
    </source>
</evidence>
<feature type="domain" description="Response regulatory" evidence="8">
    <location>
        <begin position="864"/>
        <end position="1014"/>
    </location>
</feature>
<evidence type="ECO:0000313" key="9">
    <source>
        <dbReference type="EMBL" id="KAF2011262.1"/>
    </source>
</evidence>
<evidence type="ECO:0000256" key="4">
    <source>
        <dbReference type="ARBA" id="ARBA00022777"/>
    </source>
</evidence>
<dbReference type="InterPro" id="IPR036890">
    <property type="entry name" value="HATPase_C_sf"/>
</dbReference>
<dbReference type="Gene3D" id="1.10.287.130">
    <property type="match status" value="1"/>
</dbReference>
<organism evidence="9 10">
    <name type="scientific">Aaosphaeria arxii CBS 175.79</name>
    <dbReference type="NCBI Taxonomy" id="1450172"/>
    <lineage>
        <taxon>Eukaryota</taxon>
        <taxon>Fungi</taxon>
        <taxon>Dikarya</taxon>
        <taxon>Ascomycota</taxon>
        <taxon>Pezizomycotina</taxon>
        <taxon>Dothideomycetes</taxon>
        <taxon>Pleosporomycetidae</taxon>
        <taxon>Pleosporales</taxon>
        <taxon>Pleosporales incertae sedis</taxon>
        <taxon>Aaosphaeria</taxon>
    </lineage>
</organism>
<keyword evidence="3" id="KW-0808">Transferase</keyword>